<evidence type="ECO:0000313" key="3">
    <source>
        <dbReference type="EMBL" id="RHN08769.1"/>
    </source>
</evidence>
<dbReference type="AlphaFoldDB" id="A0AAQ0RTE5"/>
<evidence type="ECO:0000313" key="2">
    <source>
        <dbReference type="EMBL" id="RGT54081.1"/>
    </source>
</evidence>
<evidence type="ECO:0000259" key="1">
    <source>
        <dbReference type="Pfam" id="PF03235"/>
    </source>
</evidence>
<organism evidence="2 4">
    <name type="scientific">Bacteroides intestinalis</name>
    <dbReference type="NCBI Taxonomy" id="329854"/>
    <lineage>
        <taxon>Bacteria</taxon>
        <taxon>Pseudomonadati</taxon>
        <taxon>Bacteroidota</taxon>
        <taxon>Bacteroidia</taxon>
        <taxon>Bacteroidales</taxon>
        <taxon>Bacteroidaceae</taxon>
        <taxon>Bacteroides</taxon>
    </lineage>
</organism>
<dbReference type="PANTHER" id="PTHR37292:SF2">
    <property type="entry name" value="DUF262 DOMAIN-CONTAINING PROTEIN"/>
    <property type="match status" value="1"/>
</dbReference>
<dbReference type="EMBL" id="QRWT01000005">
    <property type="protein sequence ID" value="RGT54081.1"/>
    <property type="molecule type" value="Genomic_DNA"/>
</dbReference>
<name>A0AAQ0RTE5_9BACE</name>
<dbReference type="EMBL" id="QRQM01000005">
    <property type="protein sequence ID" value="RHN08769.1"/>
    <property type="molecule type" value="Genomic_DNA"/>
</dbReference>
<accession>A0AAQ0RTE5</accession>
<dbReference type="Pfam" id="PF03235">
    <property type="entry name" value="GmrSD_N"/>
    <property type="match status" value="1"/>
</dbReference>
<feature type="domain" description="GmrSD restriction endonucleases N-terminal" evidence="1">
    <location>
        <begin position="13"/>
        <end position="218"/>
    </location>
</feature>
<dbReference type="PANTHER" id="PTHR37292">
    <property type="entry name" value="VNG6097C"/>
    <property type="match status" value="1"/>
</dbReference>
<protein>
    <submittedName>
        <fullName evidence="2">DUF262 domain-containing protein</fullName>
    </submittedName>
</protein>
<evidence type="ECO:0000313" key="4">
    <source>
        <dbReference type="Proteomes" id="UP000284772"/>
    </source>
</evidence>
<reference evidence="4 5" key="1">
    <citation type="submission" date="2018-08" db="EMBL/GenBank/DDBJ databases">
        <title>A genome reference for cultivated species of the human gut microbiota.</title>
        <authorList>
            <person name="Zou Y."/>
            <person name="Xue W."/>
            <person name="Luo G."/>
        </authorList>
    </citation>
    <scope>NUCLEOTIDE SEQUENCE [LARGE SCALE GENOMIC DNA]</scope>
    <source>
        <strain evidence="2 4">AF19-10AC</strain>
        <strain evidence="3 5">AF31-23</strain>
    </source>
</reference>
<gene>
    <name evidence="2" type="ORF">DWX27_07565</name>
    <name evidence="3" type="ORF">DWZ32_06260</name>
</gene>
<comment type="caution">
    <text evidence="2">The sequence shown here is derived from an EMBL/GenBank/DDBJ whole genome shotgun (WGS) entry which is preliminary data.</text>
</comment>
<dbReference type="RefSeq" id="WP_115502822.1">
    <property type="nucleotide sequence ID" value="NZ_CABMMK010000004.1"/>
</dbReference>
<dbReference type="Proteomes" id="UP000284772">
    <property type="component" value="Unassembled WGS sequence"/>
</dbReference>
<dbReference type="InterPro" id="IPR004919">
    <property type="entry name" value="GmrSD_N"/>
</dbReference>
<evidence type="ECO:0000313" key="5">
    <source>
        <dbReference type="Proteomes" id="UP000286003"/>
    </source>
</evidence>
<sequence>MKLPDPQSSPFSALISDIEKGLIKIPQFQRDFVWDLTKSANLMDSIVKGYPIGTFIFWKTKERLRSIRNIGGVELPEPIAGDFVYFVLDGQQRLTSLFASLKGITIQRENGNEDDYSKMYLDLEASEDEQIVILDIENRNSKSYIRLTDLLYGGLTLLASYPVEYHSKIDEYRKRIESYLFSVISLKEATLDVATEVFTRINVGGKPLTLFEIMVAKTFDAERKFDLSEKFQELIERLRPLNYETVSDATVLQCISIFIKKDCTRKEILKLNKSEFIDAWEKGIGAIEAAIEYFISYYRIPVSQLLPYNALIVPFAYFFYHNTDKPTGAKQKYLQDYFWRCALSGRFSSSVETKLGQDVKRIDAILNEELPKYDWTIDISEEGIINHGWFSAGRSYIKAILCIYAYQQPKSFNDGSLVNISNYWLKQANSKNYHHFFPKAYLAKQNTDFFHVNHIANITIVDDFLNKREIGAKSPAVYMRKFIKQNEDIETTMKSHLINDLEAFGILENDYDRFFEKRIIAIHKELKKRIILQDSDEVTNVSLPSNEDTVE</sequence>
<dbReference type="Proteomes" id="UP000286003">
    <property type="component" value="Unassembled WGS sequence"/>
</dbReference>
<proteinExistence type="predicted"/>